<organism evidence="3 4">
    <name type="scientific">Naegleria lovaniensis</name>
    <name type="common">Amoeba</name>
    <dbReference type="NCBI Taxonomy" id="51637"/>
    <lineage>
        <taxon>Eukaryota</taxon>
        <taxon>Discoba</taxon>
        <taxon>Heterolobosea</taxon>
        <taxon>Tetramitia</taxon>
        <taxon>Eutetramitia</taxon>
        <taxon>Vahlkampfiidae</taxon>
        <taxon>Naegleria</taxon>
    </lineage>
</organism>
<comment type="caution">
    <text evidence="3">The sequence shown here is derived from an EMBL/GenBank/DDBJ whole genome shotgun (WGS) entry which is preliminary data.</text>
</comment>
<dbReference type="Gene3D" id="3.20.20.380">
    <property type="entry name" value="Copper homeostasis (CutC) domain"/>
    <property type="match status" value="1"/>
</dbReference>
<evidence type="ECO:0000313" key="3">
    <source>
        <dbReference type="EMBL" id="KAG2392686.1"/>
    </source>
</evidence>
<dbReference type="Proteomes" id="UP000816034">
    <property type="component" value="Unassembled WGS sequence"/>
</dbReference>
<dbReference type="GO" id="GO:0005507">
    <property type="term" value="F:copper ion binding"/>
    <property type="evidence" value="ECO:0007669"/>
    <property type="project" value="TreeGrafter"/>
</dbReference>
<evidence type="ECO:0000256" key="2">
    <source>
        <dbReference type="ARBA" id="ARBA00019014"/>
    </source>
</evidence>
<dbReference type="PANTHER" id="PTHR12598:SF0">
    <property type="entry name" value="COPPER HOMEOSTASIS PROTEIN CUTC HOMOLOG"/>
    <property type="match status" value="1"/>
</dbReference>
<dbReference type="PANTHER" id="PTHR12598">
    <property type="entry name" value="COPPER HOMEOSTASIS PROTEIN CUTC"/>
    <property type="match status" value="1"/>
</dbReference>
<dbReference type="InterPro" id="IPR005627">
    <property type="entry name" value="CutC-like"/>
</dbReference>
<dbReference type="AlphaFoldDB" id="A0AA88H2B7"/>
<gene>
    <name evidence="3" type="ORF">C9374_011411</name>
</gene>
<comment type="similarity">
    <text evidence="1">Belongs to the CutC family.</text>
</comment>
<dbReference type="InterPro" id="IPR036822">
    <property type="entry name" value="CutC-like_dom_sf"/>
</dbReference>
<reference evidence="3 4" key="1">
    <citation type="journal article" date="2018" name="BMC Genomics">
        <title>The genome of Naegleria lovaniensis, the basis for a comparative approach to unravel pathogenicity factors of the human pathogenic amoeba N. fowleri.</title>
        <authorList>
            <person name="Liechti N."/>
            <person name="Schurch N."/>
            <person name="Bruggmann R."/>
            <person name="Wittwer M."/>
        </authorList>
    </citation>
    <scope>NUCLEOTIDE SEQUENCE [LARGE SCALE GENOMIC DNA]</scope>
    <source>
        <strain evidence="3 4">ATCC 30569</strain>
    </source>
</reference>
<evidence type="ECO:0000313" key="4">
    <source>
        <dbReference type="Proteomes" id="UP000816034"/>
    </source>
</evidence>
<dbReference type="GeneID" id="68103865"/>
<name>A0AA88H2B7_NAELO</name>
<dbReference type="RefSeq" id="XP_044554580.1">
    <property type="nucleotide sequence ID" value="XM_044687064.1"/>
</dbReference>
<dbReference type="EMBL" id="PYSW02000004">
    <property type="protein sequence ID" value="KAG2392686.1"/>
    <property type="molecule type" value="Genomic_DNA"/>
</dbReference>
<keyword evidence="4" id="KW-1185">Reference proteome</keyword>
<evidence type="ECO:0000256" key="1">
    <source>
        <dbReference type="ARBA" id="ARBA00007768"/>
    </source>
</evidence>
<accession>A0AA88H2B7</accession>
<dbReference type="Pfam" id="PF03932">
    <property type="entry name" value="CutC"/>
    <property type="match status" value="1"/>
</dbReference>
<sequence length="280" mass="31786">MKEGAESNNKNLLLEMCIDENTFELALKFVKETKTTLRLEICSELGAEGFTPHDETVLLCLSEPLFEHTNLNIMIRPKLQASHDLGTCGMIDSFCYDDQALEIMKMQIRSMKKLLAQEKDKVKNREIGFVLGCIERTQSGTIAINTFALQEIIDVIQEPCELCHRFSVTFHKAFDLLSNPIESVQLLAALGVDRILTSLNFGCEDLKGKAMNSIQQFNNKNTEILKHFLQAVGNMQDASKVILLIGGDVRENNHLELVKFFEKYPQIRFELHSSTPFKIK</sequence>
<dbReference type="SUPFAM" id="SSF110395">
    <property type="entry name" value="CutC-like"/>
    <property type="match status" value="1"/>
</dbReference>
<protein>
    <recommendedName>
        <fullName evidence="2">Copper homeostasis protein cutC homolog</fullName>
    </recommendedName>
</protein>
<proteinExistence type="inferred from homology"/>